<dbReference type="EMBL" id="BGZK01000846">
    <property type="protein sequence ID" value="GBP62646.1"/>
    <property type="molecule type" value="Genomic_DNA"/>
</dbReference>
<keyword evidence="2" id="KW-1185">Reference proteome</keyword>
<sequence length="125" mass="14420">MRRRRRQRAASRCASAHRAAVDFVRQFDTSVLMILSRHLYETNEIKRLIQYNARNSTAVKLVMRASQWRKIGTCRRRKGRRALNLRIASFSKNLSSYSETRVERAATAGRPMVKLGRSSSHACPV</sequence>
<dbReference type="AlphaFoldDB" id="A0A4C1XFK0"/>
<evidence type="ECO:0000313" key="2">
    <source>
        <dbReference type="Proteomes" id="UP000299102"/>
    </source>
</evidence>
<gene>
    <name evidence="1" type="ORF">EVAR_51892_1</name>
</gene>
<dbReference type="Proteomes" id="UP000299102">
    <property type="component" value="Unassembled WGS sequence"/>
</dbReference>
<evidence type="ECO:0000313" key="1">
    <source>
        <dbReference type="EMBL" id="GBP62646.1"/>
    </source>
</evidence>
<organism evidence="1 2">
    <name type="scientific">Eumeta variegata</name>
    <name type="common">Bagworm moth</name>
    <name type="synonym">Eumeta japonica</name>
    <dbReference type="NCBI Taxonomy" id="151549"/>
    <lineage>
        <taxon>Eukaryota</taxon>
        <taxon>Metazoa</taxon>
        <taxon>Ecdysozoa</taxon>
        <taxon>Arthropoda</taxon>
        <taxon>Hexapoda</taxon>
        <taxon>Insecta</taxon>
        <taxon>Pterygota</taxon>
        <taxon>Neoptera</taxon>
        <taxon>Endopterygota</taxon>
        <taxon>Lepidoptera</taxon>
        <taxon>Glossata</taxon>
        <taxon>Ditrysia</taxon>
        <taxon>Tineoidea</taxon>
        <taxon>Psychidae</taxon>
        <taxon>Oiketicinae</taxon>
        <taxon>Eumeta</taxon>
    </lineage>
</organism>
<accession>A0A4C1XFK0</accession>
<protein>
    <submittedName>
        <fullName evidence="1">Uncharacterized protein</fullName>
    </submittedName>
</protein>
<reference evidence="1 2" key="1">
    <citation type="journal article" date="2019" name="Commun. Biol.">
        <title>The bagworm genome reveals a unique fibroin gene that provides high tensile strength.</title>
        <authorList>
            <person name="Kono N."/>
            <person name="Nakamura H."/>
            <person name="Ohtoshi R."/>
            <person name="Tomita M."/>
            <person name="Numata K."/>
            <person name="Arakawa K."/>
        </authorList>
    </citation>
    <scope>NUCLEOTIDE SEQUENCE [LARGE SCALE GENOMIC DNA]</scope>
</reference>
<name>A0A4C1XFK0_EUMVA</name>
<comment type="caution">
    <text evidence="1">The sequence shown here is derived from an EMBL/GenBank/DDBJ whole genome shotgun (WGS) entry which is preliminary data.</text>
</comment>
<proteinExistence type="predicted"/>